<accession>D8R001</accession>
<dbReference type="Gene3D" id="1.10.510.10">
    <property type="entry name" value="Transferase(Phosphotransferase) domain 1"/>
    <property type="match status" value="1"/>
</dbReference>
<dbReference type="InParanoid" id="D8R001"/>
<feature type="chain" id="PRO_5003121397" description="Protein kinase domain-containing protein" evidence="6">
    <location>
        <begin position="27"/>
        <end position="534"/>
    </location>
</feature>
<evidence type="ECO:0000256" key="5">
    <source>
        <dbReference type="ARBA" id="ARBA00023136"/>
    </source>
</evidence>
<keyword evidence="5" id="KW-0472">Membrane</keyword>
<evidence type="ECO:0000313" key="8">
    <source>
        <dbReference type="EMBL" id="EFJ34496.1"/>
    </source>
</evidence>
<organism evidence="9">
    <name type="scientific">Selaginella moellendorffii</name>
    <name type="common">Spikemoss</name>
    <dbReference type="NCBI Taxonomy" id="88036"/>
    <lineage>
        <taxon>Eukaryota</taxon>
        <taxon>Viridiplantae</taxon>
        <taxon>Streptophyta</taxon>
        <taxon>Embryophyta</taxon>
        <taxon>Tracheophyta</taxon>
        <taxon>Lycopodiopsida</taxon>
        <taxon>Selaginellales</taxon>
        <taxon>Selaginellaceae</taxon>
        <taxon>Selaginella</taxon>
    </lineage>
</organism>
<dbReference type="Proteomes" id="UP000001514">
    <property type="component" value="Unassembled WGS sequence"/>
</dbReference>
<reference evidence="8 9" key="1">
    <citation type="journal article" date="2011" name="Science">
        <title>The Selaginella genome identifies genetic changes associated with the evolution of vascular plants.</title>
        <authorList>
            <person name="Banks J.A."/>
            <person name="Nishiyama T."/>
            <person name="Hasebe M."/>
            <person name="Bowman J.L."/>
            <person name="Gribskov M."/>
            <person name="dePamphilis C."/>
            <person name="Albert V.A."/>
            <person name="Aono N."/>
            <person name="Aoyama T."/>
            <person name="Ambrose B.A."/>
            <person name="Ashton N.W."/>
            <person name="Axtell M.J."/>
            <person name="Barker E."/>
            <person name="Barker M.S."/>
            <person name="Bennetzen J.L."/>
            <person name="Bonawitz N.D."/>
            <person name="Chapple C."/>
            <person name="Cheng C."/>
            <person name="Correa L.G."/>
            <person name="Dacre M."/>
            <person name="DeBarry J."/>
            <person name="Dreyer I."/>
            <person name="Elias M."/>
            <person name="Engstrom E.M."/>
            <person name="Estelle M."/>
            <person name="Feng L."/>
            <person name="Finet C."/>
            <person name="Floyd S.K."/>
            <person name="Frommer W.B."/>
            <person name="Fujita T."/>
            <person name="Gramzow L."/>
            <person name="Gutensohn M."/>
            <person name="Harholt J."/>
            <person name="Hattori M."/>
            <person name="Heyl A."/>
            <person name="Hirai T."/>
            <person name="Hiwatashi Y."/>
            <person name="Ishikawa M."/>
            <person name="Iwata M."/>
            <person name="Karol K.G."/>
            <person name="Koehler B."/>
            <person name="Kolukisaoglu U."/>
            <person name="Kubo M."/>
            <person name="Kurata T."/>
            <person name="Lalonde S."/>
            <person name="Li K."/>
            <person name="Li Y."/>
            <person name="Litt A."/>
            <person name="Lyons E."/>
            <person name="Manning G."/>
            <person name="Maruyama T."/>
            <person name="Michael T.P."/>
            <person name="Mikami K."/>
            <person name="Miyazaki S."/>
            <person name="Morinaga S."/>
            <person name="Murata T."/>
            <person name="Mueller-Roeber B."/>
            <person name="Nelson D.R."/>
            <person name="Obara M."/>
            <person name="Oguri Y."/>
            <person name="Olmstead R.G."/>
            <person name="Onodera N."/>
            <person name="Petersen B.L."/>
            <person name="Pils B."/>
            <person name="Prigge M."/>
            <person name="Rensing S.A."/>
            <person name="Riano-Pachon D.M."/>
            <person name="Roberts A.W."/>
            <person name="Sato Y."/>
            <person name="Scheller H.V."/>
            <person name="Schulz B."/>
            <person name="Schulz C."/>
            <person name="Shakirov E.V."/>
            <person name="Shibagaki N."/>
            <person name="Shinohara N."/>
            <person name="Shippen D.E."/>
            <person name="Soerensen I."/>
            <person name="Sotooka R."/>
            <person name="Sugimoto N."/>
            <person name="Sugita M."/>
            <person name="Sumikawa N."/>
            <person name="Tanurdzic M."/>
            <person name="Theissen G."/>
            <person name="Ulvskov P."/>
            <person name="Wakazuki S."/>
            <person name="Weng J.K."/>
            <person name="Willats W.W."/>
            <person name="Wipf D."/>
            <person name="Wolf P.G."/>
            <person name="Yang L."/>
            <person name="Zimmer A.D."/>
            <person name="Zhu Q."/>
            <person name="Mitros T."/>
            <person name="Hellsten U."/>
            <person name="Loque D."/>
            <person name="Otillar R."/>
            <person name="Salamov A."/>
            <person name="Schmutz J."/>
            <person name="Shapiro H."/>
            <person name="Lindquist E."/>
            <person name="Lucas S."/>
            <person name="Rokhsar D."/>
            <person name="Grigoriev I.V."/>
        </authorList>
    </citation>
    <scope>NUCLEOTIDE SEQUENCE [LARGE SCALE GENOMIC DNA]</scope>
</reference>
<evidence type="ECO:0000256" key="6">
    <source>
        <dbReference type="SAM" id="SignalP"/>
    </source>
</evidence>
<protein>
    <recommendedName>
        <fullName evidence="7">Protein kinase domain-containing protein</fullName>
    </recommendedName>
</protein>
<keyword evidence="9" id="KW-1185">Reference proteome</keyword>
<keyword evidence="2" id="KW-0812">Transmembrane</keyword>
<dbReference type="Gramene" id="EFJ34496">
    <property type="protein sequence ID" value="EFJ34496"/>
    <property type="gene ID" value="SELMODRAFT_405887"/>
</dbReference>
<keyword evidence="3 6" id="KW-0732">Signal</keyword>
<dbReference type="KEGG" id="smo:SELMODRAFT_405887"/>
<dbReference type="GO" id="GO:0016020">
    <property type="term" value="C:membrane"/>
    <property type="evidence" value="ECO:0007669"/>
    <property type="project" value="UniProtKB-SubCell"/>
</dbReference>
<sequence>MSETTFMKLLTLMLLLSSTYYSRVLADFLRGSTVTTGSPWRSPEGTFGFGFVMPESSSTRNFNLAILYDIDPKKTVVWMAMANGQLVQSFDSPTNNLLPEQQLRTQGNPSLGYTRLISQSGAYQLVLNSGQVLLKNLKLEIPQKYWSIANPTLNSTMTCLDDETGEHVLNNNACQPDRSLKFPAVLNLSVLSFYDATGKSWASGSMSSQDYALDYDDANVLGRLTLDDDGNLGIYSFGPKNKSGSWSVVWQAAHKNLQLCSCPNDESKGCDYDIPLGACQNSPISVKLVQVNRADYYFNDYNFDSTIKSLEELGSGGFGSVYRGNMAMKNITTVNQAEKQFKAEVSTIGRVHHVNLAPPPRLLRRGRPPPPRLRVHAKRFSRSPPLGLVLIRRLARDFLNLGDTTLNRAGDCQRIDIPPRPLRYQATKRDAGRELWPKVSNFGLARMMRKESMSINTVQGTRGYLAPEWLESQSITPKAEDPGSRPAMSRVVQILEGKAEAPAPPFPEAGENDLARMIALVRLFNINFLNKIIR</sequence>
<evidence type="ECO:0000256" key="2">
    <source>
        <dbReference type="ARBA" id="ARBA00022692"/>
    </source>
</evidence>
<evidence type="ECO:0000313" key="9">
    <source>
        <dbReference type="Proteomes" id="UP000001514"/>
    </source>
</evidence>
<dbReference type="PANTHER" id="PTHR47974:SF9">
    <property type="entry name" value="RECEPTOR-LIKE SERINE_THREONINE-PROTEIN KINASE"/>
    <property type="match status" value="1"/>
</dbReference>
<dbReference type="GO" id="GO:0004672">
    <property type="term" value="F:protein kinase activity"/>
    <property type="evidence" value="ECO:0007669"/>
    <property type="project" value="InterPro"/>
</dbReference>
<name>D8R001_SELML</name>
<evidence type="ECO:0000256" key="1">
    <source>
        <dbReference type="ARBA" id="ARBA00004167"/>
    </source>
</evidence>
<dbReference type="PROSITE" id="PS50011">
    <property type="entry name" value="PROTEIN_KINASE_DOM"/>
    <property type="match status" value="1"/>
</dbReference>
<gene>
    <name evidence="8" type="ORF">SELMODRAFT_405887</name>
</gene>
<dbReference type="HOGENOM" id="CLU_500046_0_0_1"/>
<dbReference type="AlphaFoldDB" id="D8R001"/>
<dbReference type="FunCoup" id="D8R001">
    <property type="interactions" value="10"/>
</dbReference>
<evidence type="ECO:0000259" key="7">
    <source>
        <dbReference type="PROSITE" id="PS50011"/>
    </source>
</evidence>
<feature type="domain" description="Protein kinase" evidence="7">
    <location>
        <begin position="307"/>
        <end position="534"/>
    </location>
</feature>
<feature type="signal peptide" evidence="6">
    <location>
        <begin position="1"/>
        <end position="26"/>
    </location>
</feature>
<dbReference type="PANTHER" id="PTHR47974">
    <property type="entry name" value="OS07G0415500 PROTEIN"/>
    <property type="match status" value="1"/>
</dbReference>
<evidence type="ECO:0000256" key="4">
    <source>
        <dbReference type="ARBA" id="ARBA00022989"/>
    </source>
</evidence>
<dbReference type="SUPFAM" id="SSF56112">
    <property type="entry name" value="Protein kinase-like (PK-like)"/>
    <property type="match status" value="1"/>
</dbReference>
<comment type="subcellular location">
    <subcellularLocation>
        <location evidence="1">Membrane</location>
        <topology evidence="1">Single-pass membrane protein</topology>
    </subcellularLocation>
</comment>
<dbReference type="EMBL" id="GL377569">
    <property type="protein sequence ID" value="EFJ34496.1"/>
    <property type="molecule type" value="Genomic_DNA"/>
</dbReference>
<dbReference type="GO" id="GO:0005524">
    <property type="term" value="F:ATP binding"/>
    <property type="evidence" value="ECO:0007669"/>
    <property type="project" value="InterPro"/>
</dbReference>
<dbReference type="InterPro" id="IPR000719">
    <property type="entry name" value="Prot_kinase_dom"/>
</dbReference>
<keyword evidence="4" id="KW-1133">Transmembrane helix</keyword>
<dbReference type="InterPro" id="IPR011009">
    <property type="entry name" value="Kinase-like_dom_sf"/>
</dbReference>
<evidence type="ECO:0000256" key="3">
    <source>
        <dbReference type="ARBA" id="ARBA00022729"/>
    </source>
</evidence>
<proteinExistence type="predicted"/>
<dbReference type="Gene3D" id="3.30.200.20">
    <property type="entry name" value="Phosphorylase Kinase, domain 1"/>
    <property type="match status" value="1"/>
</dbReference>